<dbReference type="Proteomes" id="UP000216885">
    <property type="component" value="Unassembled WGS sequence"/>
</dbReference>
<keyword evidence="2" id="KW-1185">Reference proteome</keyword>
<gene>
    <name evidence="1" type="ORF">CAL20_04530</name>
</gene>
<evidence type="ECO:0000313" key="1">
    <source>
        <dbReference type="EMBL" id="OZI64909.1"/>
    </source>
</evidence>
<evidence type="ECO:0000313" key="2">
    <source>
        <dbReference type="Proteomes" id="UP000216885"/>
    </source>
</evidence>
<protein>
    <submittedName>
        <fullName evidence="1">Uncharacterized protein</fullName>
    </submittedName>
</protein>
<sequence length="153" mass="16920">MLQDLDQLAARIGQLVQRTRQLQAERDALRISLGQSEAAQRALEQRCNERQAEILALQTKLQEHDGAVEDLLSEARQSEIDLRAQLARQISEQQALESRAQTREAELLGSLSAKDTDLQRLRVATDAARERIDSVLARLPGAAAEDQSSGAQP</sequence>
<name>A0A261USP0_9BORD</name>
<organism evidence="1 2">
    <name type="scientific">Bordetella genomosp. 4</name>
    <dbReference type="NCBI Taxonomy" id="463044"/>
    <lineage>
        <taxon>Bacteria</taxon>
        <taxon>Pseudomonadati</taxon>
        <taxon>Pseudomonadota</taxon>
        <taxon>Betaproteobacteria</taxon>
        <taxon>Burkholderiales</taxon>
        <taxon>Alcaligenaceae</taxon>
        <taxon>Bordetella</taxon>
    </lineage>
</organism>
<dbReference type="AlphaFoldDB" id="A0A261USP0"/>
<comment type="caution">
    <text evidence="1">The sequence shown here is derived from an EMBL/GenBank/DDBJ whole genome shotgun (WGS) entry which is preliminary data.</text>
</comment>
<accession>A0A261USP0</accession>
<reference evidence="1 2" key="1">
    <citation type="submission" date="2017-05" db="EMBL/GenBank/DDBJ databases">
        <title>Complete and WGS of Bordetella genogroups.</title>
        <authorList>
            <person name="Spilker T."/>
            <person name="LiPuma J."/>
        </authorList>
    </citation>
    <scope>NUCLEOTIDE SEQUENCE [LARGE SCALE GENOMIC DNA]</scope>
    <source>
        <strain evidence="1 2">AU9919</strain>
    </source>
</reference>
<dbReference type="EMBL" id="NEVQ01000003">
    <property type="protein sequence ID" value="OZI64909.1"/>
    <property type="molecule type" value="Genomic_DNA"/>
</dbReference>
<proteinExistence type="predicted"/>